<gene>
    <name evidence="6" type="ORF">LSAA_14709</name>
</gene>
<keyword evidence="7" id="KW-1185">Reference proteome</keyword>
<dbReference type="InterPro" id="IPR036259">
    <property type="entry name" value="MFS_trans_sf"/>
</dbReference>
<proteinExistence type="predicted"/>
<dbReference type="AlphaFoldDB" id="A0A7R8HFL2"/>
<keyword evidence="2" id="KW-0813">Transport</keyword>
<comment type="subcellular location">
    <subcellularLocation>
        <location evidence="1">Membrane</location>
        <topology evidence="1">Multi-pass membrane protein</topology>
    </subcellularLocation>
</comment>
<keyword evidence="5" id="KW-0472">Membrane</keyword>
<reference evidence="6" key="1">
    <citation type="submission" date="2021-02" db="EMBL/GenBank/DDBJ databases">
        <authorList>
            <person name="Bekaert M."/>
        </authorList>
    </citation>
    <scope>NUCLEOTIDE SEQUENCE</scope>
    <source>
        <strain evidence="6">IoA-00</strain>
    </source>
</reference>
<evidence type="ECO:0000313" key="6">
    <source>
        <dbReference type="EMBL" id="CAF3046562.1"/>
    </source>
</evidence>
<organism evidence="6 7">
    <name type="scientific">Lepeophtheirus salmonis</name>
    <name type="common">Salmon louse</name>
    <name type="synonym">Caligus salmonis</name>
    <dbReference type="NCBI Taxonomy" id="72036"/>
    <lineage>
        <taxon>Eukaryota</taxon>
        <taxon>Metazoa</taxon>
        <taxon>Ecdysozoa</taxon>
        <taxon>Arthropoda</taxon>
        <taxon>Crustacea</taxon>
        <taxon>Multicrustacea</taxon>
        <taxon>Hexanauplia</taxon>
        <taxon>Copepoda</taxon>
        <taxon>Siphonostomatoida</taxon>
        <taxon>Caligidae</taxon>
        <taxon>Lepeophtheirus</taxon>
    </lineage>
</organism>
<keyword evidence="4" id="KW-1133">Transmembrane helix</keyword>
<dbReference type="InterPro" id="IPR052983">
    <property type="entry name" value="MFS_Riboflavin_Transporter"/>
</dbReference>
<dbReference type="InterPro" id="IPR011701">
    <property type="entry name" value="MFS"/>
</dbReference>
<evidence type="ECO:0000256" key="5">
    <source>
        <dbReference type="ARBA" id="ARBA00023136"/>
    </source>
</evidence>
<keyword evidence="3" id="KW-0812">Transmembrane</keyword>
<evidence type="ECO:0000313" key="7">
    <source>
        <dbReference type="Proteomes" id="UP000675881"/>
    </source>
</evidence>
<dbReference type="Proteomes" id="UP000675881">
    <property type="component" value="Chromosome 9"/>
</dbReference>
<evidence type="ECO:0000256" key="2">
    <source>
        <dbReference type="ARBA" id="ARBA00022448"/>
    </source>
</evidence>
<accession>A0A7R8HFL2</accession>
<name>A0A7R8HFL2_LEPSM</name>
<sequence>MTFFGKIPEKTTLKVGGLPVFGILAVFGGFLIQFTMGAFYSFGNISTYMSSYMRQNGSPNITSADFVTVQSTWGLVISCPWLLELFLFSLGCALTTITINKELWMVAATYGFVSAFGQNIALIPTLTSAMKWFPNHKGTAMGIVVGGFGGGSFVFTQIQTQYINPENFKPERIGPNKGYFTEPILLERLPDLLLLLSGIYLVMGLVGALLILQPPNDWFDEIDTKEDPTDYISWKEALKTKEFYILWMTRLCAVLITQVIGGFYKTFGQEFIFDDHYLALVGAISSIFNCSGRLFYGFIMDKSSYKILFGVKNDFESPKELCKIFLDFNETIPLTMVSNFTGYAQDNGLNGTTLDVFKSRCSFPETPFMAKAAFAVWVWAIYFTFPGTYSTQPAVTTQTFGHRHGGRIYSFLFSSDIINNLMVATLSNKMLESYGYLGLFMSVSSAGIVAFIITQLYPQNPSPKTIRLKSDDINLKEI</sequence>
<dbReference type="EMBL" id="HG994588">
    <property type="protein sequence ID" value="CAF3046562.1"/>
    <property type="molecule type" value="Genomic_DNA"/>
</dbReference>
<evidence type="ECO:0000256" key="3">
    <source>
        <dbReference type="ARBA" id="ARBA00022692"/>
    </source>
</evidence>
<dbReference type="OrthoDB" id="410267at2759"/>
<dbReference type="GO" id="GO:0022857">
    <property type="term" value="F:transmembrane transporter activity"/>
    <property type="evidence" value="ECO:0007669"/>
    <property type="project" value="InterPro"/>
</dbReference>
<evidence type="ECO:0000256" key="4">
    <source>
        <dbReference type="ARBA" id="ARBA00022989"/>
    </source>
</evidence>
<dbReference type="PANTHER" id="PTHR43385">
    <property type="entry name" value="RIBOFLAVIN TRANSPORTER RIBJ"/>
    <property type="match status" value="1"/>
</dbReference>
<protein>
    <submittedName>
        <fullName evidence="6">(salmon louse) hypothetical protein</fullName>
    </submittedName>
</protein>
<dbReference type="Pfam" id="PF07690">
    <property type="entry name" value="MFS_1"/>
    <property type="match status" value="1"/>
</dbReference>
<evidence type="ECO:0000256" key="1">
    <source>
        <dbReference type="ARBA" id="ARBA00004141"/>
    </source>
</evidence>
<dbReference type="SUPFAM" id="SSF103473">
    <property type="entry name" value="MFS general substrate transporter"/>
    <property type="match status" value="1"/>
</dbReference>
<dbReference type="GO" id="GO:0016020">
    <property type="term" value="C:membrane"/>
    <property type="evidence" value="ECO:0007669"/>
    <property type="project" value="UniProtKB-SubCell"/>
</dbReference>
<dbReference type="PANTHER" id="PTHR43385:SF1">
    <property type="entry name" value="RIBOFLAVIN TRANSPORTER RIBJ"/>
    <property type="match status" value="1"/>
</dbReference>